<feature type="region of interest" description="Disordered" evidence="2">
    <location>
        <begin position="442"/>
        <end position="481"/>
    </location>
</feature>
<comment type="caution">
    <text evidence="3">The sequence shown here is derived from an EMBL/GenBank/DDBJ whole genome shotgun (WGS) entry which is preliminary data.</text>
</comment>
<keyword evidence="1" id="KW-0175">Coiled coil</keyword>
<evidence type="ECO:0000313" key="3">
    <source>
        <dbReference type="EMBL" id="KAK6526202.1"/>
    </source>
</evidence>
<accession>A0AAV9WTY7</accession>
<feature type="coiled-coil region" evidence="1">
    <location>
        <begin position="131"/>
        <end position="217"/>
    </location>
</feature>
<gene>
    <name evidence="3" type="ORF">TWF694_004824</name>
</gene>
<organism evidence="3 4">
    <name type="scientific">Orbilia ellipsospora</name>
    <dbReference type="NCBI Taxonomy" id="2528407"/>
    <lineage>
        <taxon>Eukaryota</taxon>
        <taxon>Fungi</taxon>
        <taxon>Dikarya</taxon>
        <taxon>Ascomycota</taxon>
        <taxon>Pezizomycotina</taxon>
        <taxon>Orbiliomycetes</taxon>
        <taxon>Orbiliales</taxon>
        <taxon>Orbiliaceae</taxon>
        <taxon>Orbilia</taxon>
    </lineage>
</organism>
<feature type="compositionally biased region" description="Basic and acidic residues" evidence="2">
    <location>
        <begin position="1"/>
        <end position="22"/>
    </location>
</feature>
<evidence type="ECO:0000256" key="1">
    <source>
        <dbReference type="SAM" id="Coils"/>
    </source>
</evidence>
<name>A0AAV9WTY7_9PEZI</name>
<sequence>MADSEDKAEKLAAARKRFEELKRKKQPSKKPATASSHNAPETSKTESSEIAQGTNNDTNEGSKGSAEDTVFSDLDKQKGINISTPAMGINSNSQQLSLPVVEDPEQNTFIPASDGLLETLPEIYRKQVSMIDELRSDKVRLLDEVQALQNRGQEASKIMVERDKALEDIALISQELQSLKEQMGSEQATLRDGVGEVSNLKSEALSLNRQVAHLQSQLVQKDKAMLEMRRKSSLSSPPRLEENLRSKEEQLEGMSVELSELRAALNTSSLSVIDLTRERDSLETEVNQLKTELQDTKLLVDGLSSQLKNATESLATDTAKKSANEAKSRSQEETIISLEKELVGMTAKLEALVLSRQESEVSREKAESKYRDMEKRLNIAQRENAGMQLRLADLKSSLQHTHGENEVQGRRLSRSLRNPATQLPSQRHIGDEYSDSFLEIDLLPSPNNAPSHTIGPRHKSKGNGIPDNARNSHMYTAQTHSERQVLTNQIREELERWRGYTVNLVEVYNGYHDAYSRVFDI</sequence>
<feature type="region of interest" description="Disordered" evidence="2">
    <location>
        <begin position="1"/>
        <end position="70"/>
    </location>
</feature>
<feature type="region of interest" description="Disordered" evidence="2">
    <location>
        <begin position="401"/>
        <end position="429"/>
    </location>
</feature>
<feature type="region of interest" description="Disordered" evidence="2">
    <location>
        <begin position="313"/>
        <end position="332"/>
    </location>
</feature>
<evidence type="ECO:0000313" key="4">
    <source>
        <dbReference type="Proteomes" id="UP001365542"/>
    </source>
</evidence>
<dbReference type="SUPFAM" id="SSF57997">
    <property type="entry name" value="Tropomyosin"/>
    <property type="match status" value="1"/>
</dbReference>
<feature type="compositionally biased region" description="Polar residues" evidence="2">
    <location>
        <begin position="415"/>
        <end position="425"/>
    </location>
</feature>
<keyword evidence="4" id="KW-1185">Reference proteome</keyword>
<feature type="compositionally biased region" description="Polar residues" evidence="2">
    <location>
        <begin position="48"/>
        <end position="62"/>
    </location>
</feature>
<protein>
    <submittedName>
        <fullName evidence="3">Uncharacterized protein</fullName>
    </submittedName>
</protein>
<proteinExistence type="predicted"/>
<dbReference type="Proteomes" id="UP001365542">
    <property type="component" value="Unassembled WGS sequence"/>
</dbReference>
<feature type="coiled-coil region" evidence="1">
    <location>
        <begin position="356"/>
        <end position="397"/>
    </location>
</feature>
<feature type="compositionally biased region" description="Polar residues" evidence="2">
    <location>
        <begin position="469"/>
        <end position="481"/>
    </location>
</feature>
<feature type="compositionally biased region" description="Polar residues" evidence="2">
    <location>
        <begin position="33"/>
        <end position="42"/>
    </location>
</feature>
<feature type="coiled-coil region" evidence="1">
    <location>
        <begin position="244"/>
        <end position="306"/>
    </location>
</feature>
<reference evidence="3 4" key="1">
    <citation type="submission" date="2019-10" db="EMBL/GenBank/DDBJ databases">
        <authorList>
            <person name="Palmer J.M."/>
        </authorList>
    </citation>
    <scope>NUCLEOTIDE SEQUENCE [LARGE SCALE GENOMIC DNA]</scope>
    <source>
        <strain evidence="3 4">TWF694</strain>
    </source>
</reference>
<dbReference type="AlphaFoldDB" id="A0AAV9WTY7"/>
<evidence type="ECO:0000256" key="2">
    <source>
        <dbReference type="SAM" id="MobiDB-lite"/>
    </source>
</evidence>
<dbReference type="EMBL" id="JAVHJO010000016">
    <property type="protein sequence ID" value="KAK6526202.1"/>
    <property type="molecule type" value="Genomic_DNA"/>
</dbReference>
<feature type="compositionally biased region" description="Basic and acidic residues" evidence="2">
    <location>
        <begin position="318"/>
        <end position="332"/>
    </location>
</feature>